<comment type="caution">
    <text evidence="7">The sequence shown here is derived from an EMBL/GenBank/DDBJ whole genome shotgun (WGS) entry which is preliminary data.</text>
</comment>
<proteinExistence type="inferred from homology"/>
<evidence type="ECO:0000256" key="4">
    <source>
        <dbReference type="ARBA" id="ARBA00022490"/>
    </source>
</evidence>
<feature type="region of interest" description="Disordered" evidence="6">
    <location>
        <begin position="38"/>
        <end position="58"/>
    </location>
</feature>
<organism evidence="7 8">
    <name type="scientific">Ridgeia piscesae</name>
    <name type="common">Tubeworm</name>
    <dbReference type="NCBI Taxonomy" id="27915"/>
    <lineage>
        <taxon>Eukaryota</taxon>
        <taxon>Metazoa</taxon>
        <taxon>Spiralia</taxon>
        <taxon>Lophotrochozoa</taxon>
        <taxon>Annelida</taxon>
        <taxon>Polychaeta</taxon>
        <taxon>Sedentaria</taxon>
        <taxon>Canalipalpata</taxon>
        <taxon>Sabellida</taxon>
        <taxon>Siboglinidae</taxon>
        <taxon>Ridgeia</taxon>
    </lineage>
</organism>
<keyword evidence="4" id="KW-0963">Cytoplasm</keyword>
<feature type="region of interest" description="Disordered" evidence="6">
    <location>
        <begin position="95"/>
        <end position="119"/>
    </location>
</feature>
<gene>
    <name evidence="7" type="ORF">NP493_709g03025</name>
</gene>
<evidence type="ECO:0000256" key="2">
    <source>
        <dbReference type="ARBA" id="ARBA00004210"/>
    </source>
</evidence>
<dbReference type="Proteomes" id="UP001209878">
    <property type="component" value="Unassembled WGS sequence"/>
</dbReference>
<protein>
    <recommendedName>
        <fullName evidence="9">MAPK regulated corepressor interacting protein 2-like</fullName>
    </recommendedName>
</protein>
<comment type="similarity">
    <text evidence="3">Belongs to the MCRIP family.</text>
</comment>
<sequence length="141" mass="16298">MYSLTRGPSKLASKASQRGLTQQIEKFEGRVELTNRPFANGSTSMIMTSSPRPVFNGKKYYGRSKNTMTREPISPVHEDNVVFIAEAWQRVQRDLNSRRSRDDGPELYQNKSTANHIPDFEPFNIDEWWLNRTLHKTPQSP</sequence>
<evidence type="ECO:0000256" key="1">
    <source>
        <dbReference type="ARBA" id="ARBA00004123"/>
    </source>
</evidence>
<dbReference type="InterPro" id="IPR029428">
    <property type="entry name" value="MCRIP"/>
</dbReference>
<evidence type="ECO:0000313" key="8">
    <source>
        <dbReference type="Proteomes" id="UP001209878"/>
    </source>
</evidence>
<dbReference type="AlphaFoldDB" id="A0AAD9KQS1"/>
<evidence type="ECO:0000256" key="5">
    <source>
        <dbReference type="ARBA" id="ARBA00023242"/>
    </source>
</evidence>
<dbReference type="GO" id="GO:0010494">
    <property type="term" value="C:cytoplasmic stress granule"/>
    <property type="evidence" value="ECO:0007669"/>
    <property type="project" value="UniProtKB-SubCell"/>
</dbReference>
<dbReference type="Pfam" id="PF14799">
    <property type="entry name" value="FAM195"/>
    <property type="match status" value="1"/>
</dbReference>
<feature type="compositionally biased region" description="Polar residues" evidence="6">
    <location>
        <begin position="40"/>
        <end position="51"/>
    </location>
</feature>
<name>A0AAD9KQS1_RIDPI</name>
<reference evidence="7" key="1">
    <citation type="journal article" date="2023" name="Mol. Biol. Evol.">
        <title>Third-Generation Sequencing Reveals the Adaptive Role of the Epigenome in Three Deep-Sea Polychaetes.</title>
        <authorList>
            <person name="Perez M."/>
            <person name="Aroh O."/>
            <person name="Sun Y."/>
            <person name="Lan Y."/>
            <person name="Juniper S.K."/>
            <person name="Young C.R."/>
            <person name="Angers B."/>
            <person name="Qian P.Y."/>
        </authorList>
    </citation>
    <scope>NUCLEOTIDE SEQUENCE</scope>
    <source>
        <strain evidence="7">R07B-5</strain>
    </source>
</reference>
<dbReference type="GO" id="GO:0005634">
    <property type="term" value="C:nucleus"/>
    <property type="evidence" value="ECO:0007669"/>
    <property type="project" value="UniProtKB-SubCell"/>
</dbReference>
<evidence type="ECO:0000256" key="6">
    <source>
        <dbReference type="SAM" id="MobiDB-lite"/>
    </source>
</evidence>
<accession>A0AAD9KQS1</accession>
<evidence type="ECO:0008006" key="9">
    <source>
        <dbReference type="Google" id="ProtNLM"/>
    </source>
</evidence>
<comment type="subcellular location">
    <subcellularLocation>
        <location evidence="2">Cytoplasm</location>
        <location evidence="2">Stress granule</location>
    </subcellularLocation>
    <subcellularLocation>
        <location evidence="1">Nucleus</location>
    </subcellularLocation>
</comment>
<evidence type="ECO:0000313" key="7">
    <source>
        <dbReference type="EMBL" id="KAK2175767.1"/>
    </source>
</evidence>
<dbReference type="EMBL" id="JAODUO010000709">
    <property type="protein sequence ID" value="KAK2175767.1"/>
    <property type="molecule type" value="Genomic_DNA"/>
</dbReference>
<feature type="compositionally biased region" description="Basic and acidic residues" evidence="6">
    <location>
        <begin position="95"/>
        <end position="104"/>
    </location>
</feature>
<evidence type="ECO:0000256" key="3">
    <source>
        <dbReference type="ARBA" id="ARBA00010821"/>
    </source>
</evidence>
<keyword evidence="5" id="KW-0539">Nucleus</keyword>
<keyword evidence="8" id="KW-1185">Reference proteome</keyword>